<evidence type="ECO:0000313" key="1">
    <source>
        <dbReference type="EMBL" id="RLJ40665.1"/>
    </source>
</evidence>
<evidence type="ECO:0000313" key="2">
    <source>
        <dbReference type="Proteomes" id="UP000269157"/>
    </source>
</evidence>
<dbReference type="EMBL" id="RCCE01000007">
    <property type="protein sequence ID" value="RLJ40665.1"/>
    <property type="molecule type" value="Genomic_DNA"/>
</dbReference>
<accession>A0A497VKA8</accession>
<reference evidence="1 2" key="1">
    <citation type="submission" date="2018-10" db="EMBL/GenBank/DDBJ databases">
        <title>Genomic Encyclopedia of Archaeal and Bacterial Type Strains, Phase II (KMG-II): from individual species to whole genera.</title>
        <authorList>
            <person name="Goeker M."/>
        </authorList>
    </citation>
    <scope>NUCLEOTIDE SEQUENCE [LARGE SCALE GENOMIC DNA]</scope>
    <source>
        <strain evidence="1 2">DSM 29466</strain>
    </source>
</reference>
<dbReference type="RefSeq" id="WP_121027955.1">
    <property type="nucleotide sequence ID" value="NZ_RCCE01000007.1"/>
</dbReference>
<protein>
    <submittedName>
        <fullName evidence="1">Uncharacterized protein</fullName>
    </submittedName>
</protein>
<dbReference type="AlphaFoldDB" id="A0A497VKA8"/>
<sequence length="91" mass="10464">MHQIIVDQNLILLDGKPLALVTRSGLAQWEQDGISFTFRYDQILDEGDNYGKFRCLYEREGTHEIFVLVESPSSPEGFRVILVDHPPHTLH</sequence>
<comment type="caution">
    <text evidence="1">The sequence shown here is derived from an EMBL/GenBank/DDBJ whole genome shotgun (WGS) entry which is preliminary data.</text>
</comment>
<organism evidence="1 2">
    <name type="scientific">Litoreibacter meonggei</name>
    <dbReference type="NCBI Taxonomy" id="1049199"/>
    <lineage>
        <taxon>Bacteria</taxon>
        <taxon>Pseudomonadati</taxon>
        <taxon>Pseudomonadota</taxon>
        <taxon>Alphaproteobacteria</taxon>
        <taxon>Rhodobacterales</taxon>
        <taxon>Roseobacteraceae</taxon>
        <taxon>Litoreibacter</taxon>
    </lineage>
</organism>
<gene>
    <name evidence="1" type="ORF">BCF46_3737</name>
</gene>
<dbReference type="OrthoDB" id="7744179at2"/>
<keyword evidence="2" id="KW-1185">Reference proteome</keyword>
<name>A0A497VKA8_9RHOB</name>
<dbReference type="Proteomes" id="UP000269157">
    <property type="component" value="Unassembled WGS sequence"/>
</dbReference>
<proteinExistence type="predicted"/>